<proteinExistence type="predicted"/>
<sequence>MTSALANYATEAELALREQQCSLYPAVPPPSPPLSYVCMRTTVKHHVAGTLREDQYDTVPDPLLHIYILEAPRIKPGTLGSTHQNETKKKLCRYRQNCNRSSRKQKHLGESEESPPALVGGGLGHQPHMLHLMGISYAYPLVPRFDESIVCLSTSA</sequence>
<gene>
    <name evidence="2" type="ORF">TCEB3V08_LOCUS1630</name>
</gene>
<dbReference type="AlphaFoldDB" id="A0A7R9CBL2"/>
<evidence type="ECO:0000313" key="2">
    <source>
        <dbReference type="EMBL" id="CAD7393665.1"/>
    </source>
</evidence>
<name>A0A7R9CBL2_TIMCR</name>
<feature type="region of interest" description="Disordered" evidence="1">
    <location>
        <begin position="78"/>
        <end position="122"/>
    </location>
</feature>
<organism evidence="2">
    <name type="scientific">Timema cristinae</name>
    <name type="common">Walking stick</name>
    <dbReference type="NCBI Taxonomy" id="61476"/>
    <lineage>
        <taxon>Eukaryota</taxon>
        <taxon>Metazoa</taxon>
        <taxon>Ecdysozoa</taxon>
        <taxon>Arthropoda</taxon>
        <taxon>Hexapoda</taxon>
        <taxon>Insecta</taxon>
        <taxon>Pterygota</taxon>
        <taxon>Neoptera</taxon>
        <taxon>Polyneoptera</taxon>
        <taxon>Phasmatodea</taxon>
        <taxon>Timematodea</taxon>
        <taxon>Timematoidea</taxon>
        <taxon>Timematidae</taxon>
        <taxon>Timema</taxon>
    </lineage>
</organism>
<dbReference type="EMBL" id="OC316769">
    <property type="protein sequence ID" value="CAD7393665.1"/>
    <property type="molecule type" value="Genomic_DNA"/>
</dbReference>
<evidence type="ECO:0000256" key="1">
    <source>
        <dbReference type="SAM" id="MobiDB-lite"/>
    </source>
</evidence>
<protein>
    <submittedName>
        <fullName evidence="2">Uncharacterized protein</fullName>
    </submittedName>
</protein>
<accession>A0A7R9CBL2</accession>
<reference evidence="2" key="1">
    <citation type="submission" date="2020-11" db="EMBL/GenBank/DDBJ databases">
        <authorList>
            <person name="Tran Van P."/>
        </authorList>
    </citation>
    <scope>NUCLEOTIDE SEQUENCE</scope>
</reference>